<feature type="domain" description="Glyoxalase-like" evidence="1">
    <location>
        <begin position="5"/>
        <end position="173"/>
    </location>
</feature>
<evidence type="ECO:0000259" key="1">
    <source>
        <dbReference type="Pfam" id="PF13468"/>
    </source>
</evidence>
<dbReference type="Gene3D" id="3.10.180.10">
    <property type="entry name" value="2,3-Dihydroxybiphenyl 1,2-Dioxygenase, domain 1"/>
    <property type="match status" value="1"/>
</dbReference>
<dbReference type="InterPro" id="IPR029068">
    <property type="entry name" value="Glyas_Bleomycin-R_OHBP_Dase"/>
</dbReference>
<dbReference type="PANTHER" id="PTHR40265">
    <property type="entry name" value="BLL2707 PROTEIN"/>
    <property type="match status" value="1"/>
</dbReference>
<dbReference type="RefSeq" id="WP_407825679.1">
    <property type="nucleotide sequence ID" value="NZ_JBJLSN010000072.1"/>
</dbReference>
<dbReference type="Pfam" id="PF13468">
    <property type="entry name" value="Glyoxalase_3"/>
    <property type="match status" value="1"/>
</dbReference>
<evidence type="ECO:0000313" key="3">
    <source>
        <dbReference type="Proteomes" id="UP001628281"/>
    </source>
</evidence>
<dbReference type="EMBL" id="JBJLSN010000072">
    <property type="protein sequence ID" value="MFL7905250.1"/>
    <property type="molecule type" value="Genomic_DNA"/>
</dbReference>
<accession>A0ABW8VFM2</accession>
<dbReference type="Proteomes" id="UP001628281">
    <property type="component" value="Unassembled WGS sequence"/>
</dbReference>
<reference evidence="2 3" key="1">
    <citation type="submission" date="2024-11" db="EMBL/GenBank/DDBJ databases">
        <title>Draft genome sequences of two bacteria associated to sugarcane roots in Colombia.</title>
        <authorList>
            <person name="Pardo-Diaz S."/>
            <person name="Masmela-Mendoza J."/>
            <person name="Delgadillo-Duran P."/>
            <person name="Bautista E.J."/>
            <person name="Rojas-Tapias D.F."/>
        </authorList>
    </citation>
    <scope>NUCLEOTIDE SEQUENCE [LARGE SCALE GENOMIC DNA]</scope>
    <source>
        <strain evidence="2 3">Ap18</strain>
    </source>
</reference>
<dbReference type="InterPro" id="IPR025870">
    <property type="entry name" value="Glyoxalase-like_dom"/>
</dbReference>
<name>A0ABW8VFM2_9PROT</name>
<sequence>MIVGLDHVVVVPDLAGAVALYEALGFVVAPGGRHSTGTHNALIGLADGTYIELVAFETPNPAHRWWPALALGGGLVDVCLRSDAITEDCVRLERAGVPMGAPRAMSRRRPDGVVVSWTLGIPSPPFGGVVPFLIQDITPVGDRRPPPGDHGNGVMGIRSVRWETGALSGWSARFAALAEAAAGAPGTGGSPFRVAAGPAMLELGEAEELAEGARLAALVLRSADGPAMFLDGEATGNVRMEIAPLP</sequence>
<comment type="caution">
    <text evidence="2">The sequence shown here is derived from an EMBL/GenBank/DDBJ whole genome shotgun (WGS) entry which is preliminary data.</text>
</comment>
<organism evidence="2 3">
    <name type="scientific">Azospirillum argentinense</name>
    <dbReference type="NCBI Taxonomy" id="2970906"/>
    <lineage>
        <taxon>Bacteria</taxon>
        <taxon>Pseudomonadati</taxon>
        <taxon>Pseudomonadota</taxon>
        <taxon>Alphaproteobacteria</taxon>
        <taxon>Rhodospirillales</taxon>
        <taxon>Azospirillaceae</taxon>
        <taxon>Azospirillum</taxon>
    </lineage>
</organism>
<gene>
    <name evidence="2" type="ORF">ACJ41P_29255</name>
</gene>
<dbReference type="SUPFAM" id="SSF54593">
    <property type="entry name" value="Glyoxalase/Bleomycin resistance protein/Dihydroxybiphenyl dioxygenase"/>
    <property type="match status" value="1"/>
</dbReference>
<dbReference type="PANTHER" id="PTHR40265:SF1">
    <property type="entry name" value="GLYOXALASE-LIKE DOMAIN-CONTAINING PROTEIN"/>
    <property type="match status" value="1"/>
</dbReference>
<keyword evidence="3" id="KW-1185">Reference proteome</keyword>
<evidence type="ECO:0000313" key="2">
    <source>
        <dbReference type="EMBL" id="MFL7905250.1"/>
    </source>
</evidence>
<protein>
    <submittedName>
        <fullName evidence="2">VOC family protein</fullName>
    </submittedName>
</protein>
<proteinExistence type="predicted"/>